<dbReference type="EMBL" id="BAABHS010000003">
    <property type="protein sequence ID" value="GAA4952854.1"/>
    <property type="molecule type" value="Genomic_DNA"/>
</dbReference>
<reference evidence="9" key="1">
    <citation type="journal article" date="2019" name="Int. J. Syst. Evol. Microbiol.">
        <title>The Global Catalogue of Microorganisms (GCM) 10K type strain sequencing project: providing services to taxonomists for standard genome sequencing and annotation.</title>
        <authorList>
            <consortium name="The Broad Institute Genomics Platform"/>
            <consortium name="The Broad Institute Genome Sequencing Center for Infectious Disease"/>
            <person name="Wu L."/>
            <person name="Ma J."/>
        </authorList>
    </citation>
    <scope>NUCLEOTIDE SEQUENCE [LARGE SCALE GENOMIC DNA]</scope>
    <source>
        <strain evidence="9">JCM 17986</strain>
    </source>
</reference>
<accession>A0ABP9GTK9</accession>
<dbReference type="PANTHER" id="PTHR43284:SF1">
    <property type="entry name" value="ASPARAGINE SYNTHETASE"/>
    <property type="match status" value="1"/>
</dbReference>
<comment type="catalytic activity">
    <reaction evidence="5">
        <text>L-aspartate + L-glutamine + ATP + H2O = L-asparagine + L-glutamate + AMP + diphosphate + H(+)</text>
        <dbReference type="Rhea" id="RHEA:12228"/>
        <dbReference type="ChEBI" id="CHEBI:15377"/>
        <dbReference type="ChEBI" id="CHEBI:15378"/>
        <dbReference type="ChEBI" id="CHEBI:29985"/>
        <dbReference type="ChEBI" id="CHEBI:29991"/>
        <dbReference type="ChEBI" id="CHEBI:30616"/>
        <dbReference type="ChEBI" id="CHEBI:33019"/>
        <dbReference type="ChEBI" id="CHEBI:58048"/>
        <dbReference type="ChEBI" id="CHEBI:58359"/>
        <dbReference type="ChEBI" id="CHEBI:456215"/>
        <dbReference type="EC" id="6.3.5.4"/>
    </reaction>
</comment>
<keyword evidence="4" id="KW-0061">Asparagine biosynthesis</keyword>
<name>A0ABP9GTK9_9ACTN</name>
<dbReference type="Pfam" id="PF00733">
    <property type="entry name" value="Asn_synthase"/>
    <property type="match status" value="1"/>
</dbReference>
<evidence type="ECO:0000256" key="4">
    <source>
        <dbReference type="ARBA" id="ARBA00022888"/>
    </source>
</evidence>
<comment type="pathway">
    <text evidence="1">Amino-acid biosynthesis; L-asparagine biosynthesis; L-asparagine from L-aspartate (L-Gln route): step 1/1.</text>
</comment>
<evidence type="ECO:0000256" key="1">
    <source>
        <dbReference type="ARBA" id="ARBA00005187"/>
    </source>
</evidence>
<evidence type="ECO:0000256" key="2">
    <source>
        <dbReference type="ARBA" id="ARBA00005752"/>
    </source>
</evidence>
<dbReference type="InterPro" id="IPR029055">
    <property type="entry name" value="Ntn_hydrolases_N"/>
</dbReference>
<comment type="caution">
    <text evidence="8">The sequence shown here is derived from an EMBL/GenBank/DDBJ whole genome shotgun (WGS) entry which is preliminary data.</text>
</comment>
<feature type="compositionally biased region" description="Basic and acidic residues" evidence="6">
    <location>
        <begin position="441"/>
        <end position="456"/>
    </location>
</feature>
<evidence type="ECO:0000313" key="9">
    <source>
        <dbReference type="Proteomes" id="UP001500466"/>
    </source>
</evidence>
<gene>
    <name evidence="8" type="ORF">GCM10023205_12580</name>
</gene>
<dbReference type="InterPro" id="IPR001962">
    <property type="entry name" value="Asn_synthase"/>
</dbReference>
<dbReference type="RefSeq" id="WP_345674261.1">
    <property type="nucleotide sequence ID" value="NZ_BAABHS010000003.1"/>
</dbReference>
<sequence length="635" mass="66500">MRWFAGMSGSRTAPRPDGSTVLWEGPDPLWLVGDWPEDEVRTLVRGQIRMAVLGDCRATDAELEVGIAVARGGGLRPLTTWPGSYHVVLRMGRRTLVLGDLAGLRPVFHADHDEGVVYASHALPLADLAGARLDRGLMAARLLCPEIPELASGSSLFAGVDRVDQGRALVLTGPKRQFRRYEQGAAPLDFPAAAAALRDALTAAVGRRVDAAGKAGTDLSGGRDSTVLALLAARSAKHEVVAVTWSDAGAQDDVDYASRVATSSARLKHLVVPGEAACLPYSSLVDAFDAPPTTDLPAAPLVTAARTARHLAAVHETGIDVHLTGYGGDAVLGTPLAYLADLAMDRHPVAAMRHARAWARAAGMRPGDLSAAARRVARTGFDQALADLAGSVERGELPGTGLESHLGWCAAAPTLAWATGDARAGMAAALRTLAGQVAEARGGRDDDPSAPRRPGDRASWVAVRRSAERHRVMQQLAEGTGVRVRAPYLDNAVVRAGLALPAWARGRGDGPRTLLHTAVEGLVPRSALSRTGKGDYTVAEMRGLRRNAADLRDLLAAPMLGEIGILDQAALRAALDRATRPILDKRAEPGADTVDLLGGFADVVAAELWLRGVAAGRALRWGASSKAGTVIAAVA</sequence>
<evidence type="ECO:0000256" key="3">
    <source>
        <dbReference type="ARBA" id="ARBA00012737"/>
    </source>
</evidence>
<dbReference type="SUPFAM" id="SSF52402">
    <property type="entry name" value="Adenine nucleotide alpha hydrolases-like"/>
    <property type="match status" value="1"/>
</dbReference>
<proteinExistence type="inferred from homology"/>
<dbReference type="InterPro" id="IPR006426">
    <property type="entry name" value="Asn_synth_AEB"/>
</dbReference>
<dbReference type="PIRSF" id="PIRSF001589">
    <property type="entry name" value="Asn_synthetase_glu-h"/>
    <property type="match status" value="1"/>
</dbReference>
<protein>
    <recommendedName>
        <fullName evidence="3">asparagine synthase (glutamine-hydrolyzing)</fullName>
        <ecNumber evidence="3">6.3.5.4</ecNumber>
    </recommendedName>
</protein>
<dbReference type="PANTHER" id="PTHR43284">
    <property type="entry name" value="ASPARAGINE SYNTHETASE (GLUTAMINE-HYDROLYZING)"/>
    <property type="match status" value="1"/>
</dbReference>
<organism evidence="8 9">
    <name type="scientific">Yinghuangia aomiensis</name>
    <dbReference type="NCBI Taxonomy" id="676205"/>
    <lineage>
        <taxon>Bacteria</taxon>
        <taxon>Bacillati</taxon>
        <taxon>Actinomycetota</taxon>
        <taxon>Actinomycetes</taxon>
        <taxon>Kitasatosporales</taxon>
        <taxon>Streptomycetaceae</taxon>
        <taxon>Yinghuangia</taxon>
    </lineage>
</organism>
<dbReference type="EC" id="6.3.5.4" evidence="3"/>
<feature type="domain" description="Asparagine synthetase" evidence="7">
    <location>
        <begin position="197"/>
        <end position="610"/>
    </location>
</feature>
<dbReference type="Proteomes" id="UP001500466">
    <property type="component" value="Unassembled WGS sequence"/>
</dbReference>
<evidence type="ECO:0000259" key="7">
    <source>
        <dbReference type="Pfam" id="PF00733"/>
    </source>
</evidence>
<keyword evidence="4" id="KW-0028">Amino-acid biosynthesis</keyword>
<evidence type="ECO:0000256" key="6">
    <source>
        <dbReference type="SAM" id="MobiDB-lite"/>
    </source>
</evidence>
<dbReference type="SUPFAM" id="SSF56235">
    <property type="entry name" value="N-terminal nucleophile aminohydrolases (Ntn hydrolases)"/>
    <property type="match status" value="1"/>
</dbReference>
<evidence type="ECO:0000256" key="5">
    <source>
        <dbReference type="ARBA" id="ARBA00048741"/>
    </source>
</evidence>
<feature type="region of interest" description="Disordered" evidence="6">
    <location>
        <begin position="437"/>
        <end position="458"/>
    </location>
</feature>
<comment type="similarity">
    <text evidence="2">Belongs to the asparagine synthetase family.</text>
</comment>
<dbReference type="InterPro" id="IPR051786">
    <property type="entry name" value="ASN_synthetase/amidase"/>
</dbReference>
<dbReference type="NCBIfam" id="NF033561">
    <property type="entry name" value="macrolact_Ik_Al"/>
    <property type="match status" value="1"/>
</dbReference>
<keyword evidence="9" id="KW-1185">Reference proteome</keyword>
<evidence type="ECO:0000313" key="8">
    <source>
        <dbReference type="EMBL" id="GAA4952854.1"/>
    </source>
</evidence>
<dbReference type="InterPro" id="IPR014729">
    <property type="entry name" value="Rossmann-like_a/b/a_fold"/>
</dbReference>
<dbReference type="Gene3D" id="3.40.50.620">
    <property type="entry name" value="HUPs"/>
    <property type="match status" value="2"/>
</dbReference>